<dbReference type="AlphaFoldDB" id="D6U367"/>
<dbReference type="Proteomes" id="UP000004508">
    <property type="component" value="Unassembled WGS sequence"/>
</dbReference>
<dbReference type="InParanoid" id="D6U367"/>
<accession>D6U367</accession>
<comment type="caution">
    <text evidence="1">The sequence shown here is derived from an EMBL/GenBank/DDBJ whole genome shotgun (WGS) entry which is preliminary data.</text>
</comment>
<gene>
    <name evidence="1" type="ORF">Krac_1746</name>
</gene>
<protein>
    <submittedName>
        <fullName evidence="1">Uncharacterized protein</fullName>
    </submittedName>
</protein>
<name>D6U367_KTERA</name>
<dbReference type="EMBL" id="ADVG01000004">
    <property type="protein sequence ID" value="EFH81071.1"/>
    <property type="molecule type" value="Genomic_DNA"/>
</dbReference>
<sequence>MSHTETIAYWQREISVHMPHLSRPQAAVLALWSYGMVLSKSSGITTIW</sequence>
<keyword evidence="2" id="KW-1185">Reference proteome</keyword>
<reference evidence="1 2" key="1">
    <citation type="journal article" date="2011" name="Stand. Genomic Sci.">
        <title>Non-contiguous finished genome sequence and contextual data of the filamentous soil bacterium Ktedonobacter racemifer type strain (SOSP1-21).</title>
        <authorList>
            <person name="Chang Y.J."/>
            <person name="Land M."/>
            <person name="Hauser L."/>
            <person name="Chertkov O."/>
            <person name="Del Rio T.G."/>
            <person name="Nolan M."/>
            <person name="Copeland A."/>
            <person name="Tice H."/>
            <person name="Cheng J.F."/>
            <person name="Lucas S."/>
            <person name="Han C."/>
            <person name="Goodwin L."/>
            <person name="Pitluck S."/>
            <person name="Ivanova N."/>
            <person name="Ovchinikova G."/>
            <person name="Pati A."/>
            <person name="Chen A."/>
            <person name="Palaniappan K."/>
            <person name="Mavromatis K."/>
            <person name="Liolios K."/>
            <person name="Brettin T."/>
            <person name="Fiebig A."/>
            <person name="Rohde M."/>
            <person name="Abt B."/>
            <person name="Goker M."/>
            <person name="Detter J.C."/>
            <person name="Woyke T."/>
            <person name="Bristow J."/>
            <person name="Eisen J.A."/>
            <person name="Markowitz V."/>
            <person name="Hugenholtz P."/>
            <person name="Kyrpides N.C."/>
            <person name="Klenk H.P."/>
            <person name="Lapidus A."/>
        </authorList>
    </citation>
    <scope>NUCLEOTIDE SEQUENCE [LARGE SCALE GENOMIC DNA]</scope>
    <source>
        <strain evidence="2">DSM 44963</strain>
    </source>
</reference>
<organism evidence="1 2">
    <name type="scientific">Ktedonobacter racemifer DSM 44963</name>
    <dbReference type="NCBI Taxonomy" id="485913"/>
    <lineage>
        <taxon>Bacteria</taxon>
        <taxon>Bacillati</taxon>
        <taxon>Chloroflexota</taxon>
        <taxon>Ktedonobacteria</taxon>
        <taxon>Ktedonobacterales</taxon>
        <taxon>Ktedonobacteraceae</taxon>
        <taxon>Ktedonobacter</taxon>
    </lineage>
</organism>
<evidence type="ECO:0000313" key="2">
    <source>
        <dbReference type="Proteomes" id="UP000004508"/>
    </source>
</evidence>
<evidence type="ECO:0000313" key="1">
    <source>
        <dbReference type="EMBL" id="EFH81071.1"/>
    </source>
</evidence>
<proteinExistence type="predicted"/>